<dbReference type="AlphaFoldDB" id="A0A1F5GHS3"/>
<dbReference type="InterPro" id="IPR050194">
    <property type="entry name" value="Glycosyltransferase_grp1"/>
</dbReference>
<protein>
    <recommendedName>
        <fullName evidence="1">Glycosyl transferase family 1 domain-containing protein</fullName>
    </recommendedName>
</protein>
<evidence type="ECO:0000313" key="2">
    <source>
        <dbReference type="EMBL" id="OGD91357.1"/>
    </source>
</evidence>
<dbReference type="GO" id="GO:0016757">
    <property type="term" value="F:glycosyltransferase activity"/>
    <property type="evidence" value="ECO:0007669"/>
    <property type="project" value="InterPro"/>
</dbReference>
<reference evidence="2 3" key="1">
    <citation type="journal article" date="2016" name="Nat. Commun.">
        <title>Thousands of microbial genomes shed light on interconnected biogeochemical processes in an aquifer system.</title>
        <authorList>
            <person name="Anantharaman K."/>
            <person name="Brown C.T."/>
            <person name="Hug L.A."/>
            <person name="Sharon I."/>
            <person name="Castelle C.J."/>
            <person name="Probst A.J."/>
            <person name="Thomas B.C."/>
            <person name="Singh A."/>
            <person name="Wilkins M.J."/>
            <person name="Karaoz U."/>
            <person name="Brodie E.L."/>
            <person name="Williams K.H."/>
            <person name="Hubbard S.S."/>
            <person name="Banfield J.F."/>
        </authorList>
    </citation>
    <scope>NUCLEOTIDE SEQUENCE [LARGE SCALE GENOMIC DNA]</scope>
</reference>
<dbReference type="PANTHER" id="PTHR45947:SF3">
    <property type="entry name" value="SULFOQUINOVOSYL TRANSFERASE SQD2"/>
    <property type="match status" value="1"/>
</dbReference>
<name>A0A1F5GHS3_9BACT</name>
<evidence type="ECO:0000313" key="3">
    <source>
        <dbReference type="Proteomes" id="UP000178492"/>
    </source>
</evidence>
<dbReference type="Proteomes" id="UP000178492">
    <property type="component" value="Unassembled WGS sequence"/>
</dbReference>
<dbReference type="Gene3D" id="3.40.50.2000">
    <property type="entry name" value="Glycogen Phosphorylase B"/>
    <property type="match status" value="2"/>
</dbReference>
<accession>A0A1F5GHS3</accession>
<evidence type="ECO:0000259" key="1">
    <source>
        <dbReference type="Pfam" id="PF00534"/>
    </source>
</evidence>
<feature type="domain" description="Glycosyl transferase family 1" evidence="1">
    <location>
        <begin position="176"/>
        <end position="330"/>
    </location>
</feature>
<dbReference type="EMBL" id="MFBE01000015">
    <property type="protein sequence ID" value="OGD91357.1"/>
    <property type="molecule type" value="Genomic_DNA"/>
</dbReference>
<gene>
    <name evidence="2" type="ORF">A3D81_00985</name>
</gene>
<comment type="caution">
    <text evidence="2">The sequence shown here is derived from an EMBL/GenBank/DDBJ whole genome shotgun (WGS) entry which is preliminary data.</text>
</comment>
<dbReference type="CDD" id="cd03801">
    <property type="entry name" value="GT4_PimA-like"/>
    <property type="match status" value="1"/>
</dbReference>
<sequence length="355" mass="41264">MTLGIFLSMGGSFKDMAEAGQDELFKKFYLSYFAENFDKVYIFSYENEKERDLPKNVYLIPNRYKLHRYIYSLLIPLINSSYISKCDVFRAYHLYGTVPAIISRIFFQKPFIFNWAYDYKKFAQIEKKFLQFILIFFLKPVAETFASKIFRVDRQYCAKDKDIYLPNGVDTNFFKPMKVKKNKTPLILSVGRLERQKNYENLIRALKGLRANLLLVGSGSLKNKLIKIAKKEDINLKIIERIENTKMPHIYNRADIFILPSVIEGSPKALLEAMSCKLPVIGTKVDGIKNIILDGKNGLLVENDNHNINLAIKRLIGDRKLKEKLAEEARVFVKGYHNLKFLIKLEIEAIKNINT</sequence>
<dbReference type="InterPro" id="IPR001296">
    <property type="entry name" value="Glyco_trans_1"/>
</dbReference>
<proteinExistence type="predicted"/>
<dbReference type="SUPFAM" id="SSF53756">
    <property type="entry name" value="UDP-Glycosyltransferase/glycogen phosphorylase"/>
    <property type="match status" value="1"/>
</dbReference>
<organism evidence="2 3">
    <name type="scientific">Candidatus Curtissbacteria bacterium RIFCSPHIGHO2_02_FULL_40_17</name>
    <dbReference type="NCBI Taxonomy" id="1797715"/>
    <lineage>
        <taxon>Bacteria</taxon>
        <taxon>Candidatus Curtissiibacteriota</taxon>
    </lineage>
</organism>
<dbReference type="STRING" id="1797715.A3D81_00985"/>
<dbReference type="Pfam" id="PF00534">
    <property type="entry name" value="Glycos_transf_1"/>
    <property type="match status" value="1"/>
</dbReference>
<dbReference type="PANTHER" id="PTHR45947">
    <property type="entry name" value="SULFOQUINOVOSYL TRANSFERASE SQD2"/>
    <property type="match status" value="1"/>
</dbReference>